<sequence length="94" mass="11005">MFLAARNEGYASEIANQWNMDVSTVQSQLKRMERDGLLISSTRGRTRIYRFNPRYIFKEETQALLNKALLHLPDSLQATLLLDRRRPRRTGKPL</sequence>
<dbReference type="GO" id="GO:0006355">
    <property type="term" value="P:regulation of DNA-templated transcription"/>
    <property type="evidence" value="ECO:0007669"/>
    <property type="project" value="UniProtKB-ARBA"/>
</dbReference>
<protein>
    <submittedName>
        <fullName evidence="1">ArsR family transcriptional regulator</fullName>
    </submittedName>
</protein>
<dbReference type="Proteomes" id="UP000234845">
    <property type="component" value="Unassembled WGS sequence"/>
</dbReference>
<organism evidence="1 2">
    <name type="scientific">Kineobactrum sediminis</name>
    <dbReference type="NCBI Taxonomy" id="1905677"/>
    <lineage>
        <taxon>Bacteria</taxon>
        <taxon>Pseudomonadati</taxon>
        <taxon>Pseudomonadota</taxon>
        <taxon>Gammaproteobacteria</taxon>
        <taxon>Cellvibrionales</taxon>
        <taxon>Halieaceae</taxon>
        <taxon>Kineobactrum</taxon>
    </lineage>
</organism>
<evidence type="ECO:0000313" key="2">
    <source>
        <dbReference type="Proteomes" id="UP000234845"/>
    </source>
</evidence>
<dbReference type="EMBL" id="PKLZ01000018">
    <property type="protein sequence ID" value="PLW81045.1"/>
    <property type="molecule type" value="Genomic_DNA"/>
</dbReference>
<reference evidence="2" key="1">
    <citation type="submission" date="2017-11" db="EMBL/GenBank/DDBJ databases">
        <title>The draft genome sequence of Chromatocurvus sp. F02.</title>
        <authorList>
            <person name="Du Z.-J."/>
            <person name="Chang Y.-Q."/>
        </authorList>
    </citation>
    <scope>NUCLEOTIDE SEQUENCE [LARGE SCALE GENOMIC DNA]</scope>
    <source>
        <strain evidence="2">F02</strain>
    </source>
</reference>
<dbReference type="SUPFAM" id="SSF46785">
    <property type="entry name" value="Winged helix' DNA-binding domain"/>
    <property type="match status" value="1"/>
</dbReference>
<dbReference type="InterPro" id="IPR036390">
    <property type="entry name" value="WH_DNA-bd_sf"/>
</dbReference>
<comment type="caution">
    <text evidence="1">The sequence shown here is derived from an EMBL/GenBank/DDBJ whole genome shotgun (WGS) entry which is preliminary data.</text>
</comment>
<name>A0A2N5XY21_9GAMM</name>
<gene>
    <name evidence="1" type="ORF">CWI75_17755</name>
</gene>
<keyword evidence="2" id="KW-1185">Reference proteome</keyword>
<accession>A0A2N5XY21</accession>
<dbReference type="OrthoDB" id="5738144at2"/>
<proteinExistence type="predicted"/>
<dbReference type="InterPro" id="IPR011991">
    <property type="entry name" value="ArsR-like_HTH"/>
</dbReference>
<dbReference type="AlphaFoldDB" id="A0A2N5XY21"/>
<dbReference type="CDD" id="cd00090">
    <property type="entry name" value="HTH_ARSR"/>
    <property type="match status" value="1"/>
</dbReference>
<dbReference type="InterPro" id="IPR036388">
    <property type="entry name" value="WH-like_DNA-bd_sf"/>
</dbReference>
<dbReference type="Gene3D" id="1.10.10.10">
    <property type="entry name" value="Winged helix-like DNA-binding domain superfamily/Winged helix DNA-binding domain"/>
    <property type="match status" value="1"/>
</dbReference>
<evidence type="ECO:0000313" key="1">
    <source>
        <dbReference type="EMBL" id="PLW81045.1"/>
    </source>
</evidence>